<dbReference type="PRINTS" id="PR00133">
    <property type="entry name" value="GLHYDRLASE3"/>
</dbReference>
<dbReference type="Gene3D" id="3.40.50.1700">
    <property type="entry name" value="Glycoside hydrolase family 3 C-terminal domain"/>
    <property type="match status" value="2"/>
</dbReference>
<dbReference type="GO" id="GO:0004553">
    <property type="term" value="F:hydrolase activity, hydrolyzing O-glycosyl compounds"/>
    <property type="evidence" value="ECO:0007669"/>
    <property type="project" value="InterPro"/>
</dbReference>
<keyword evidence="2 4" id="KW-0378">Hydrolase</keyword>
<reference evidence="4" key="1">
    <citation type="submission" date="2022-12" db="EMBL/GenBank/DDBJ databases">
        <title>Reference genome sequencing for broad-spectrum identification of bacterial and archaeal isolates by mass spectrometry.</title>
        <authorList>
            <person name="Sekiguchi Y."/>
            <person name="Tourlousse D.M."/>
        </authorList>
    </citation>
    <scope>NUCLEOTIDE SEQUENCE</scope>
    <source>
        <strain evidence="4">14</strain>
    </source>
</reference>
<accession>A0A9W6CRB2</accession>
<comment type="similarity">
    <text evidence="1">Belongs to the glycosyl hydrolase 3 family.</text>
</comment>
<dbReference type="InterPro" id="IPR002772">
    <property type="entry name" value="Glyco_hydro_3_C"/>
</dbReference>
<dbReference type="SUPFAM" id="SSF51445">
    <property type="entry name" value="(Trans)glycosidases"/>
    <property type="match status" value="1"/>
</dbReference>
<dbReference type="SMART" id="SM01217">
    <property type="entry name" value="Fn3_like"/>
    <property type="match status" value="1"/>
</dbReference>
<dbReference type="InterPro" id="IPR013783">
    <property type="entry name" value="Ig-like_fold"/>
</dbReference>
<dbReference type="RefSeq" id="WP_281883972.1">
    <property type="nucleotide sequence ID" value="NZ_BSDP01000001.1"/>
</dbReference>
<dbReference type="Pfam" id="PF14310">
    <property type="entry name" value="Fn3-like"/>
    <property type="match status" value="1"/>
</dbReference>
<feature type="domain" description="Fibronectin type III-like" evidence="3">
    <location>
        <begin position="688"/>
        <end position="752"/>
    </location>
</feature>
<dbReference type="InterPro" id="IPR001764">
    <property type="entry name" value="Glyco_hydro_3_N"/>
</dbReference>
<gene>
    <name evidence="4" type="ORF">ARHIZOSPH14_16730</name>
</gene>
<evidence type="ECO:0000313" key="4">
    <source>
        <dbReference type="EMBL" id="GLI27431.1"/>
    </source>
</evidence>
<dbReference type="InterPro" id="IPR017853">
    <property type="entry name" value="GH"/>
</dbReference>
<dbReference type="Gene3D" id="3.20.20.300">
    <property type="entry name" value="Glycoside hydrolase, family 3, N-terminal domain"/>
    <property type="match status" value="1"/>
</dbReference>
<dbReference type="Proteomes" id="UP001144396">
    <property type="component" value="Unassembled WGS sequence"/>
</dbReference>
<sequence>MSIEADRRLALNDFAGAGLTPFAYADGPCGIRGAAGATALPSTITLAASFDPSLAERYGDLLGTELRAAGCNVLVGPAFDVVRDPYGGRNGECLGEDPLLVGELGGRIARGVHAHRALTVAKHYVAYDRESLRTGDGPYEQRTDARDMRVDARTLHEVHLEPFRRAVQDHGVAMLLACYIRVNGVYSAQSEELLQLPRREWGFTGATLPDFLFAVRDARAALAAGLDLPALALAGPPPLSERTEEMVASAPDALVAGIGDHVRAAAAQVALEPAGAVDPSLLGTPAALALAERIAVDGATLLRNEGVLPFAPGTRIALIGGEQVRHRLTVAGSAGVALVDERLPDLEERLADEGLRVAARAGGLPDVPVAALTADDCVGLWAVVTDASGTREVELDVARLAADPDDAGRPWNAELTAVLPPQLGAAVAVVEFAGVAEVLLDGEVVASGVREASPLLEGPAFTLRAGLPASDRERTLVVRYRTGPAFALAEIGMVPHLSLGVVALEPALRAVSAAASGADAVVVLAGRVTGAGMDADGLRLPVGQGDLIAAAAGSGRPVVVVTHGAGPIDMPWRRSVAAILHVGHGGERFAPALARVLSGSAEPGGRLPVTFPDRALPVPRAAIDEDGGLEPTEGVDVGYRSYERAGVAPAYWFGHGLGYARIDCPAARVAGRRVQVDLECGPERGGKAVVQLYARPAHGETLKLAGFGVARLDAGEQRTLEIEVDAAALAMRSGDAMVPPSGVVPVHVGFSRGDLRRVVEVDLG</sequence>
<dbReference type="AlphaFoldDB" id="A0A9W6CRB2"/>
<dbReference type="Pfam" id="PF01915">
    <property type="entry name" value="Glyco_hydro_3_C"/>
    <property type="match status" value="1"/>
</dbReference>
<comment type="caution">
    <text evidence="4">The sequence shown here is derived from an EMBL/GenBank/DDBJ whole genome shotgun (WGS) entry which is preliminary data.</text>
</comment>
<evidence type="ECO:0000256" key="1">
    <source>
        <dbReference type="ARBA" id="ARBA00005336"/>
    </source>
</evidence>
<dbReference type="PANTHER" id="PTHR42715">
    <property type="entry name" value="BETA-GLUCOSIDASE"/>
    <property type="match status" value="1"/>
</dbReference>
<evidence type="ECO:0000256" key="2">
    <source>
        <dbReference type="ARBA" id="ARBA00022801"/>
    </source>
</evidence>
<dbReference type="SUPFAM" id="SSF52279">
    <property type="entry name" value="Beta-D-glucan exohydrolase, C-terminal domain"/>
    <property type="match status" value="1"/>
</dbReference>
<proteinExistence type="inferred from homology"/>
<name>A0A9W6CRB2_9MICO</name>
<dbReference type="InterPro" id="IPR026891">
    <property type="entry name" value="Fn3-like"/>
</dbReference>
<dbReference type="Pfam" id="PF00933">
    <property type="entry name" value="Glyco_hydro_3"/>
    <property type="match status" value="1"/>
</dbReference>
<evidence type="ECO:0000259" key="3">
    <source>
        <dbReference type="SMART" id="SM01217"/>
    </source>
</evidence>
<dbReference type="Gene3D" id="2.60.40.10">
    <property type="entry name" value="Immunoglobulins"/>
    <property type="match status" value="1"/>
</dbReference>
<keyword evidence="5" id="KW-1185">Reference proteome</keyword>
<dbReference type="EMBL" id="BSDP01000001">
    <property type="protein sequence ID" value="GLI27431.1"/>
    <property type="molecule type" value="Genomic_DNA"/>
</dbReference>
<dbReference type="PANTHER" id="PTHR42715:SF10">
    <property type="entry name" value="BETA-GLUCOSIDASE"/>
    <property type="match status" value="1"/>
</dbReference>
<dbReference type="GO" id="GO:0005975">
    <property type="term" value="P:carbohydrate metabolic process"/>
    <property type="evidence" value="ECO:0007669"/>
    <property type="project" value="InterPro"/>
</dbReference>
<dbReference type="InterPro" id="IPR036881">
    <property type="entry name" value="Glyco_hydro_3_C_sf"/>
</dbReference>
<dbReference type="InterPro" id="IPR036962">
    <property type="entry name" value="Glyco_hydro_3_N_sf"/>
</dbReference>
<organism evidence="4 5">
    <name type="scientific">Agromyces rhizosphaerae</name>
    <dbReference type="NCBI Taxonomy" id="88374"/>
    <lineage>
        <taxon>Bacteria</taxon>
        <taxon>Bacillati</taxon>
        <taxon>Actinomycetota</taxon>
        <taxon>Actinomycetes</taxon>
        <taxon>Micrococcales</taxon>
        <taxon>Microbacteriaceae</taxon>
        <taxon>Agromyces</taxon>
    </lineage>
</organism>
<dbReference type="InterPro" id="IPR050288">
    <property type="entry name" value="Cellulose_deg_GH3"/>
</dbReference>
<evidence type="ECO:0000313" key="5">
    <source>
        <dbReference type="Proteomes" id="UP001144396"/>
    </source>
</evidence>
<protein>
    <submittedName>
        <fullName evidence="4">Glycosyl hydrolase</fullName>
    </submittedName>
</protein>